<evidence type="ECO:0000313" key="16">
    <source>
        <dbReference type="EMBL" id="KGQ32742.1"/>
    </source>
</evidence>
<evidence type="ECO:0000256" key="1">
    <source>
        <dbReference type="ARBA" id="ARBA00010688"/>
    </source>
</evidence>
<dbReference type="GO" id="GO:0005829">
    <property type="term" value="C:cytosol"/>
    <property type="evidence" value="ECO:0007669"/>
    <property type="project" value="TreeGrafter"/>
</dbReference>
<keyword evidence="3" id="KW-0547">Nucleotide-binding</keyword>
<dbReference type="InterPro" id="IPR029056">
    <property type="entry name" value="Ribokinase-like"/>
</dbReference>
<evidence type="ECO:0000256" key="8">
    <source>
        <dbReference type="ARBA" id="ARBA00044254"/>
    </source>
</evidence>
<reference evidence="16 17" key="1">
    <citation type="submission" date="2014-08" db="EMBL/GenBank/DDBJ databases">
        <title>Chaperone-usher fimbriae in a diverse selection of Gallibacterium genomes.</title>
        <authorList>
            <person name="Kudirkiene E."/>
            <person name="Bager R.J."/>
            <person name="Johnson T.J."/>
            <person name="Bojesen A.M."/>
        </authorList>
    </citation>
    <scope>NUCLEOTIDE SEQUENCE [LARGE SCALE GENOMIC DNA]</scope>
    <source>
        <strain evidence="16 17">20558/3kl.</strain>
    </source>
</reference>
<dbReference type="Proteomes" id="UP000030526">
    <property type="component" value="Unassembled WGS sequence"/>
</dbReference>
<comment type="function">
    <text evidence="10">Catalyzes the phosphorylation of 2-keto-3-deoxygluconate (KDG) to produce 2-keto-3-deoxy-6-phosphogluconate (KDPG).</text>
</comment>
<gene>
    <name evidence="16" type="ORF">JP32_04165</name>
</gene>
<evidence type="ECO:0000256" key="14">
    <source>
        <dbReference type="ARBA" id="ARBA00080545"/>
    </source>
</evidence>
<evidence type="ECO:0000256" key="12">
    <source>
        <dbReference type="ARBA" id="ARBA00067931"/>
    </source>
</evidence>
<keyword evidence="4 16" id="KW-0418">Kinase</keyword>
<keyword evidence="5" id="KW-0067">ATP-binding</keyword>
<evidence type="ECO:0000256" key="3">
    <source>
        <dbReference type="ARBA" id="ARBA00022741"/>
    </source>
</evidence>
<dbReference type="GO" id="GO:0042840">
    <property type="term" value="P:D-glucuronate catabolic process"/>
    <property type="evidence" value="ECO:0007669"/>
    <property type="project" value="TreeGrafter"/>
</dbReference>
<name>A0A0A2XP62_9PAST</name>
<dbReference type="SUPFAM" id="SSF53613">
    <property type="entry name" value="Ribokinase-like"/>
    <property type="match status" value="1"/>
</dbReference>
<dbReference type="PANTHER" id="PTHR43085:SF15">
    <property type="entry name" value="2-DEHYDRO-3-DEOXYGLUCONOKINASE"/>
    <property type="match status" value="1"/>
</dbReference>
<sequence length="304" mass="33872">MMEKKIAILGECMIELWNDNDCYRQGFAGDTLNTAIYLSRLLGTSAKVSYLSGIGQDDLSRAMINYWQQEGIDTAAVAVVANKQPGLYMIKTDPQGERRFLYWRNDAAARYWLADLSINEIANLLSGYSYLYLSGISLAILPNCDREKLLDAIAQTDITVIFDNNYRPALWENVEITRHIYERMLALSDIAFLTFEDDQALFGFTDYEQSIQQALELGVKEVVVKRGKEPCVIATKSERYQVEATRVEKVVDTTAAGDSFSAGYLAKRLQGGTIVESAQAGHLLAGTVIQHKGAIIPKITMPSI</sequence>
<evidence type="ECO:0000256" key="7">
    <source>
        <dbReference type="ARBA" id="ARBA00043951"/>
    </source>
</evidence>
<evidence type="ECO:0000259" key="15">
    <source>
        <dbReference type="Pfam" id="PF00294"/>
    </source>
</evidence>
<evidence type="ECO:0000256" key="6">
    <source>
        <dbReference type="ARBA" id="ARBA00023277"/>
    </source>
</evidence>
<evidence type="ECO:0000256" key="11">
    <source>
        <dbReference type="ARBA" id="ARBA00066369"/>
    </source>
</evidence>
<keyword evidence="6" id="KW-0119">Carbohydrate metabolism</keyword>
<organism evidence="16 17">
    <name type="scientific">Gallibacterium anatis</name>
    <dbReference type="NCBI Taxonomy" id="750"/>
    <lineage>
        <taxon>Bacteria</taxon>
        <taxon>Pseudomonadati</taxon>
        <taxon>Pseudomonadota</taxon>
        <taxon>Gammaproteobacteria</taxon>
        <taxon>Pasteurellales</taxon>
        <taxon>Pasteurellaceae</taxon>
        <taxon>Gallibacterium</taxon>
    </lineage>
</organism>
<dbReference type="InterPro" id="IPR002173">
    <property type="entry name" value="Carboh/pur_kinase_PfkB_CS"/>
</dbReference>
<dbReference type="PROSITE" id="PS00584">
    <property type="entry name" value="PFKB_KINASES_2"/>
    <property type="match status" value="1"/>
</dbReference>
<evidence type="ECO:0000256" key="13">
    <source>
        <dbReference type="ARBA" id="ARBA00075711"/>
    </source>
</evidence>
<comment type="catalytic activity">
    <reaction evidence="9">
        <text>2-dehydro-3-deoxy-D-gluconate + ATP = 2-dehydro-3-deoxy-6-phospho-D-gluconate + ADP + H(+)</text>
        <dbReference type="Rhea" id="RHEA:14797"/>
        <dbReference type="ChEBI" id="CHEBI:15378"/>
        <dbReference type="ChEBI" id="CHEBI:30616"/>
        <dbReference type="ChEBI" id="CHEBI:57569"/>
        <dbReference type="ChEBI" id="CHEBI:57990"/>
        <dbReference type="ChEBI" id="CHEBI:456216"/>
        <dbReference type="EC" id="2.7.1.45"/>
    </reaction>
</comment>
<comment type="pathway">
    <text evidence="7">Carbohydrate acid metabolism; 2-dehydro-3-deoxy-D-gluconate degradation; D-glyceraldehyde 3-phosphate and pyruvate from 2-dehydro-3-deoxy-D-gluconate: step 1/2.</text>
</comment>
<evidence type="ECO:0000313" key="17">
    <source>
        <dbReference type="Proteomes" id="UP000030526"/>
    </source>
</evidence>
<dbReference type="GO" id="GO:0005524">
    <property type="term" value="F:ATP binding"/>
    <property type="evidence" value="ECO:0007669"/>
    <property type="project" value="UniProtKB-KW"/>
</dbReference>
<comment type="caution">
    <text evidence="16">The sequence shown here is derived from an EMBL/GenBank/DDBJ whole genome shotgun (WGS) entry which is preliminary data.</text>
</comment>
<dbReference type="GO" id="GO:0008673">
    <property type="term" value="F:2-dehydro-3-deoxygluconokinase activity"/>
    <property type="evidence" value="ECO:0007669"/>
    <property type="project" value="UniProtKB-EC"/>
</dbReference>
<evidence type="ECO:0000256" key="9">
    <source>
        <dbReference type="ARBA" id="ARBA00050729"/>
    </source>
</evidence>
<dbReference type="EC" id="2.7.1.45" evidence="11"/>
<evidence type="ECO:0000256" key="5">
    <source>
        <dbReference type="ARBA" id="ARBA00022840"/>
    </source>
</evidence>
<dbReference type="InterPro" id="IPR050306">
    <property type="entry name" value="PfkB_Carbo_kinase"/>
</dbReference>
<dbReference type="Gene3D" id="3.40.1190.20">
    <property type="match status" value="1"/>
</dbReference>
<feature type="domain" description="Carbohydrate kinase PfkB" evidence="15">
    <location>
        <begin position="4"/>
        <end position="298"/>
    </location>
</feature>
<keyword evidence="2" id="KW-0808">Transferase</keyword>
<dbReference type="PANTHER" id="PTHR43085">
    <property type="entry name" value="HEXOKINASE FAMILY MEMBER"/>
    <property type="match status" value="1"/>
</dbReference>
<dbReference type="GO" id="GO:0019698">
    <property type="term" value="P:D-galacturonate catabolic process"/>
    <property type="evidence" value="ECO:0007669"/>
    <property type="project" value="TreeGrafter"/>
</dbReference>
<dbReference type="AlphaFoldDB" id="A0A0A2XP62"/>
<proteinExistence type="inferred from homology"/>
<protein>
    <recommendedName>
        <fullName evidence="12">2-dehydro-3-deoxygluconokinase</fullName>
        <ecNumber evidence="11">2.7.1.45</ecNumber>
    </recommendedName>
    <alternativeName>
        <fullName evidence="13">2-keto-3-deoxygluconokinase</fullName>
    </alternativeName>
    <alternativeName>
        <fullName evidence="14">3-deoxy-2-oxo-D-gluconate kinase</fullName>
    </alternativeName>
    <alternativeName>
        <fullName evidence="8">KDG kinase</fullName>
    </alternativeName>
</protein>
<dbReference type="Pfam" id="PF00294">
    <property type="entry name" value="PfkB"/>
    <property type="match status" value="1"/>
</dbReference>
<dbReference type="CDD" id="cd01166">
    <property type="entry name" value="KdgK"/>
    <property type="match status" value="1"/>
</dbReference>
<dbReference type="RefSeq" id="WP_329799993.1">
    <property type="nucleotide sequence ID" value="NZ_JPXS01000018.1"/>
</dbReference>
<evidence type="ECO:0000256" key="10">
    <source>
        <dbReference type="ARBA" id="ARBA00054997"/>
    </source>
</evidence>
<dbReference type="GO" id="GO:0006974">
    <property type="term" value="P:DNA damage response"/>
    <property type="evidence" value="ECO:0007669"/>
    <property type="project" value="TreeGrafter"/>
</dbReference>
<evidence type="ECO:0000256" key="4">
    <source>
        <dbReference type="ARBA" id="ARBA00022777"/>
    </source>
</evidence>
<dbReference type="FunFam" id="3.40.1190.20:FF:000011">
    <property type="entry name" value="2-dehydro-3-deoxygluconokinase, putative"/>
    <property type="match status" value="1"/>
</dbReference>
<comment type="similarity">
    <text evidence="1">Belongs to the carbohydrate kinase PfkB family.</text>
</comment>
<accession>A0A0A2XP62</accession>
<dbReference type="InterPro" id="IPR011611">
    <property type="entry name" value="PfkB_dom"/>
</dbReference>
<evidence type="ECO:0000256" key="2">
    <source>
        <dbReference type="ARBA" id="ARBA00022679"/>
    </source>
</evidence>
<dbReference type="EMBL" id="JPXS01000018">
    <property type="protein sequence ID" value="KGQ32742.1"/>
    <property type="molecule type" value="Genomic_DNA"/>
</dbReference>